<sequence length="159" mass="18592">MRYCLLALILQSVSFCAADLEEYQKPHIAEEKKSFTCDKRLYHSTTLKKHRDENGNFPAIRYSRASILDYLYNVFHEQQTNEKVMYAEDNNRLSYHFLTIFSDYQLPVATHVTDDILVFDDKSRACAIITQVELKTPSPQGSRGRSKKAKPYTKYCRLH</sequence>
<dbReference type="AlphaFoldDB" id="A0A9X9MPS0"/>
<reference evidence="3 4" key="1">
    <citation type="submission" date="2018-08" db="EMBL/GenBank/DDBJ databases">
        <authorList>
            <person name="Muller C M."/>
        </authorList>
    </citation>
    <scope>NUCLEOTIDE SEQUENCE [LARGE SCALE GENOMIC DNA]</scope>
</reference>
<evidence type="ECO:0000313" key="4">
    <source>
        <dbReference type="Proteomes" id="UP000324639"/>
    </source>
</evidence>
<keyword evidence="4" id="KW-1185">Reference proteome</keyword>
<name>A0A9X9MPS0_BLUGR</name>
<gene>
    <name evidence="3" type="ORF">BGT96224V316_LOCUS8274</name>
</gene>
<accession>A0A9X9MPS0</accession>
<evidence type="ECO:0000313" key="3">
    <source>
        <dbReference type="EMBL" id="VDB95341.1"/>
    </source>
</evidence>
<proteinExistence type="predicted"/>
<dbReference type="EMBL" id="LR026993">
    <property type="protein sequence ID" value="VDB95341.1"/>
    <property type="molecule type" value="Genomic_DNA"/>
</dbReference>
<dbReference type="Proteomes" id="UP000324639">
    <property type="component" value="Chromosome Bgt_-10"/>
</dbReference>
<feature type="signal peptide" evidence="2">
    <location>
        <begin position="1"/>
        <end position="18"/>
    </location>
</feature>
<protein>
    <submittedName>
        <fullName evidence="3">BgtE-5966</fullName>
    </submittedName>
</protein>
<evidence type="ECO:0000256" key="2">
    <source>
        <dbReference type="SAM" id="SignalP"/>
    </source>
</evidence>
<feature type="chain" id="PRO_5040920703" evidence="2">
    <location>
        <begin position="19"/>
        <end position="159"/>
    </location>
</feature>
<evidence type="ECO:0000256" key="1">
    <source>
        <dbReference type="SAM" id="MobiDB-lite"/>
    </source>
</evidence>
<organism evidence="3 4">
    <name type="scientific">Blumeria graminis f. sp. tritici</name>
    <dbReference type="NCBI Taxonomy" id="62690"/>
    <lineage>
        <taxon>Eukaryota</taxon>
        <taxon>Fungi</taxon>
        <taxon>Dikarya</taxon>
        <taxon>Ascomycota</taxon>
        <taxon>Pezizomycotina</taxon>
        <taxon>Leotiomycetes</taxon>
        <taxon>Erysiphales</taxon>
        <taxon>Erysiphaceae</taxon>
        <taxon>Blumeria</taxon>
    </lineage>
</organism>
<keyword evidence="2" id="KW-0732">Signal</keyword>
<feature type="compositionally biased region" description="Basic residues" evidence="1">
    <location>
        <begin position="144"/>
        <end position="159"/>
    </location>
</feature>
<feature type="region of interest" description="Disordered" evidence="1">
    <location>
        <begin position="136"/>
        <end position="159"/>
    </location>
</feature>